<dbReference type="RefSeq" id="WP_281748658.1">
    <property type="nucleotide sequence ID" value="NZ_AP026933.1"/>
</dbReference>
<evidence type="ECO:0008006" key="3">
    <source>
        <dbReference type="Google" id="ProtNLM"/>
    </source>
</evidence>
<name>A0ABM8BZ19_9MOLU</name>
<protein>
    <recommendedName>
        <fullName evidence="3">Adhesin P123</fullName>
    </recommendedName>
</protein>
<dbReference type="Proteomes" id="UP001163387">
    <property type="component" value="Chromosome"/>
</dbReference>
<sequence>MAIKDPLMFITIEEFKNWKGFNKSLFDEVTTPDSEIRYAIEIASSNIDFLSGFTISKKWPEINPTKFTDNIQTATTHYVNFLLGKGVEYARGQASIGQGGITYSQNNPEDPYYIVPQVFNYLKEINEYPTMQGFNLDVSPKQNWFKKFMGNGGEQNPWEIYLQTLNLKSSDPRTKINITHQKNIMGSVVDIDTSGIKTNSENSLWEVNNENPNFIKPKDYKGIDVNGRRIIDVGTPTFLSDATTKVYVDNLLDKKQNKLIAGTNITIDENNKISAIGGSTDLTDYYKKEEVDKKLEDKMDKNQFKYAFAINTIGTEIPNLETTDKTVAGAINENKTNIDKKQDKEKWLIVATSVINGVNQTITYDCKENKRYRIWFNYGIRRQKLILSDIYIYEEFIYSKGSNTELRFDINHSQPYLICNRTNTPIFTWLAGNTINGNLWKLEELQENNENIYKITSNTLNIISPNKINMNKPIKIISNNLETNEIEENNWDIELKDIPPTPSPSKDNWKEVGTKVNINHIKYTFKSNTKYKIYYNFENQFSSKKFAFICKEFLYGELNKEVQTLDWDKVNDRLMVSLQMQNDTISVVSDPTRYGQLLKLEELQE</sequence>
<gene>
    <name evidence="1" type="ORF">SHM_27330</name>
</gene>
<reference evidence="1 2" key="1">
    <citation type="journal article" date="2022" name="Front. Microbiol.">
        <title>Male-killing mechanisms vary between Spiroplasma species.</title>
        <authorList>
            <person name="Arai H."/>
            <person name="Inoue M."/>
            <person name="Kageyama D."/>
        </authorList>
    </citation>
    <scope>NUCLEOTIDE SEQUENCE [LARGE SCALE GENOMIC DNA]</scope>
    <source>
        <strain evidence="2">sHm</strain>
    </source>
</reference>
<dbReference type="EMBL" id="AP026933">
    <property type="protein sequence ID" value="BDT05087.1"/>
    <property type="molecule type" value="Genomic_DNA"/>
</dbReference>
<evidence type="ECO:0000313" key="2">
    <source>
        <dbReference type="Proteomes" id="UP001163387"/>
    </source>
</evidence>
<organism evidence="1 2">
    <name type="scientific">Spiroplasma ixodetis</name>
    <dbReference type="NCBI Taxonomy" id="2141"/>
    <lineage>
        <taxon>Bacteria</taxon>
        <taxon>Bacillati</taxon>
        <taxon>Mycoplasmatota</taxon>
        <taxon>Mollicutes</taxon>
        <taxon>Entomoplasmatales</taxon>
        <taxon>Spiroplasmataceae</taxon>
        <taxon>Spiroplasma</taxon>
    </lineage>
</organism>
<evidence type="ECO:0000313" key="1">
    <source>
        <dbReference type="EMBL" id="BDT05087.1"/>
    </source>
</evidence>
<keyword evidence="2" id="KW-1185">Reference proteome</keyword>
<proteinExistence type="predicted"/>
<accession>A0ABM8BZ19</accession>